<dbReference type="Proteomes" id="UP000693972">
    <property type="component" value="Unassembled WGS sequence"/>
</dbReference>
<evidence type="ECO:0000256" key="7">
    <source>
        <dbReference type="ARBA" id="ARBA00023136"/>
    </source>
</evidence>
<protein>
    <recommendedName>
        <fullName evidence="9">TRAP transporter small permease protein</fullName>
    </recommendedName>
</protein>
<evidence type="ECO:0000256" key="8">
    <source>
        <dbReference type="ARBA" id="ARBA00038436"/>
    </source>
</evidence>
<feature type="transmembrane region" description="Helical" evidence="9">
    <location>
        <begin position="14"/>
        <end position="35"/>
    </location>
</feature>
<evidence type="ECO:0000313" key="12">
    <source>
        <dbReference type="Proteomes" id="UP000693972"/>
    </source>
</evidence>
<keyword evidence="12" id="KW-1185">Reference proteome</keyword>
<evidence type="ECO:0000256" key="6">
    <source>
        <dbReference type="ARBA" id="ARBA00022989"/>
    </source>
</evidence>
<dbReference type="AlphaFoldDB" id="A0A975TYU5"/>
<feature type="transmembrane region" description="Helical" evidence="9">
    <location>
        <begin position="128"/>
        <end position="146"/>
    </location>
</feature>
<dbReference type="Pfam" id="PF04290">
    <property type="entry name" value="DctQ"/>
    <property type="match status" value="1"/>
</dbReference>
<dbReference type="RefSeq" id="WP_257892763.1">
    <property type="nucleotide sequence ID" value="NZ_JAIMBW010000001.1"/>
</dbReference>
<keyword evidence="4 9" id="KW-0997">Cell inner membrane</keyword>
<dbReference type="InterPro" id="IPR007387">
    <property type="entry name" value="TRAP_DctQ"/>
</dbReference>
<comment type="subunit">
    <text evidence="9">The complex comprises the extracytoplasmic solute receptor protein and the two transmembrane proteins.</text>
</comment>
<dbReference type="GO" id="GO:0015740">
    <property type="term" value="P:C4-dicarboxylate transport"/>
    <property type="evidence" value="ECO:0007669"/>
    <property type="project" value="TreeGrafter"/>
</dbReference>
<keyword evidence="7 9" id="KW-0472">Membrane</keyword>
<feature type="transmembrane region" description="Helical" evidence="9">
    <location>
        <begin position="86"/>
        <end position="108"/>
    </location>
</feature>
<dbReference type="GO" id="GO:0005886">
    <property type="term" value="C:plasma membrane"/>
    <property type="evidence" value="ECO:0007669"/>
    <property type="project" value="UniProtKB-SubCell"/>
</dbReference>
<evidence type="ECO:0000256" key="1">
    <source>
        <dbReference type="ARBA" id="ARBA00004429"/>
    </source>
</evidence>
<comment type="similarity">
    <text evidence="8 9">Belongs to the TRAP transporter small permease family.</text>
</comment>
<dbReference type="EMBL" id="JAIMBW010000001">
    <property type="protein sequence ID" value="MBY4893029.1"/>
    <property type="molecule type" value="Genomic_DNA"/>
</dbReference>
<comment type="subcellular location">
    <subcellularLocation>
        <location evidence="1 9">Cell inner membrane</location>
        <topology evidence="1 9">Multi-pass membrane protein</topology>
    </subcellularLocation>
</comment>
<organism evidence="11">
    <name type="scientific">Gymnodinialimonas phycosphaerae</name>
    <dbReference type="NCBI Taxonomy" id="2841589"/>
    <lineage>
        <taxon>Bacteria</taxon>
        <taxon>Pseudomonadati</taxon>
        <taxon>Pseudomonadota</taxon>
        <taxon>Alphaproteobacteria</taxon>
        <taxon>Rhodobacterales</taxon>
        <taxon>Paracoccaceae</taxon>
        <taxon>Gymnodinialimonas</taxon>
    </lineage>
</organism>
<name>A0A975TYU5_9RHOB</name>
<dbReference type="InterPro" id="IPR055348">
    <property type="entry name" value="DctQ"/>
</dbReference>
<proteinExistence type="inferred from homology"/>
<dbReference type="PROSITE" id="PS51257">
    <property type="entry name" value="PROKAR_LIPOPROTEIN"/>
    <property type="match status" value="1"/>
</dbReference>
<dbReference type="EMBL" id="CP078073">
    <property type="protein sequence ID" value="QXL89741.1"/>
    <property type="molecule type" value="Genomic_DNA"/>
</dbReference>
<dbReference type="PANTHER" id="PTHR35011">
    <property type="entry name" value="2,3-DIKETO-L-GULONATE TRAP TRANSPORTER SMALL PERMEASE PROTEIN YIAM"/>
    <property type="match status" value="1"/>
</dbReference>
<keyword evidence="5 9" id="KW-0812">Transmembrane</keyword>
<feature type="transmembrane region" description="Helical" evidence="9">
    <location>
        <begin position="47"/>
        <end position="65"/>
    </location>
</feature>
<gene>
    <name evidence="11" type="ORF">KUL25_09660</name>
</gene>
<evidence type="ECO:0000256" key="4">
    <source>
        <dbReference type="ARBA" id="ARBA00022519"/>
    </source>
</evidence>
<evidence type="ECO:0000256" key="3">
    <source>
        <dbReference type="ARBA" id="ARBA00022475"/>
    </source>
</evidence>
<evidence type="ECO:0000256" key="5">
    <source>
        <dbReference type="ARBA" id="ARBA00022692"/>
    </source>
</evidence>
<keyword evidence="3" id="KW-1003">Cell membrane</keyword>
<dbReference type="PANTHER" id="PTHR35011:SF2">
    <property type="entry name" value="2,3-DIKETO-L-GULONATE TRAP TRANSPORTER SMALL PERMEASE PROTEIN YIAM"/>
    <property type="match status" value="1"/>
</dbReference>
<accession>A0A975TYU5</accession>
<evidence type="ECO:0000313" key="11">
    <source>
        <dbReference type="EMBL" id="QXL89741.1"/>
    </source>
</evidence>
<evidence type="ECO:0000259" key="10">
    <source>
        <dbReference type="Pfam" id="PF04290"/>
    </source>
</evidence>
<sequence>MPVLRWLERHFEEALCCIALVIIACSVFTQVMARYVFDIPLHWTEEVAAISMVWAVYMGASLCVRERFHIRILVAVQSLHTSMGKFTIIAADICWAAFSIIMIRVSWQYLEVLWRFPSRSPSLGINEFYPQSILVIGYALMLARLLQTYVLWIRDGAEGLPGMLTEDGDAEQHV</sequence>
<comment type="function">
    <text evidence="9">Part of the tripartite ATP-independent periplasmic (TRAP) transport system.</text>
</comment>
<keyword evidence="2 9" id="KW-0813">Transport</keyword>
<keyword evidence="6 9" id="KW-1133">Transmembrane helix</keyword>
<evidence type="ECO:0000256" key="2">
    <source>
        <dbReference type="ARBA" id="ARBA00022448"/>
    </source>
</evidence>
<evidence type="ECO:0000256" key="9">
    <source>
        <dbReference type="RuleBase" id="RU369079"/>
    </source>
</evidence>
<reference evidence="11 12" key="1">
    <citation type="submission" date="2021-07" db="EMBL/GenBank/DDBJ databases">
        <title>Karlodiniumbacter phycospheric gen. nov., sp. nov., a phycosphere bacterium isolated from karlodinium veneficum.</title>
        <authorList>
            <person name="Peng Y."/>
            <person name="Jiang L."/>
            <person name="Lee J."/>
        </authorList>
    </citation>
    <scope>NUCLEOTIDE SEQUENCE</scope>
    <source>
        <strain evidence="11 12">N5</strain>
    </source>
</reference>
<dbReference type="GO" id="GO:0022857">
    <property type="term" value="F:transmembrane transporter activity"/>
    <property type="evidence" value="ECO:0007669"/>
    <property type="project" value="UniProtKB-UniRule"/>
</dbReference>
<feature type="domain" description="Tripartite ATP-independent periplasmic transporters DctQ component" evidence="10">
    <location>
        <begin position="23"/>
        <end position="154"/>
    </location>
</feature>